<reference evidence="1" key="1">
    <citation type="submission" date="2018-02" db="EMBL/GenBank/DDBJ databases">
        <title>Rhizophora mucronata_Transcriptome.</title>
        <authorList>
            <person name="Meera S.P."/>
            <person name="Sreeshan A."/>
            <person name="Augustine A."/>
        </authorList>
    </citation>
    <scope>NUCLEOTIDE SEQUENCE</scope>
    <source>
        <tissue evidence="1">Leaf</tissue>
    </source>
</reference>
<evidence type="ECO:0000313" key="1">
    <source>
        <dbReference type="EMBL" id="MBX73922.1"/>
    </source>
</evidence>
<organism evidence="1">
    <name type="scientific">Rhizophora mucronata</name>
    <name type="common">Asiatic mangrove</name>
    <dbReference type="NCBI Taxonomy" id="61149"/>
    <lineage>
        <taxon>Eukaryota</taxon>
        <taxon>Viridiplantae</taxon>
        <taxon>Streptophyta</taxon>
        <taxon>Embryophyta</taxon>
        <taxon>Tracheophyta</taxon>
        <taxon>Spermatophyta</taxon>
        <taxon>Magnoliopsida</taxon>
        <taxon>eudicotyledons</taxon>
        <taxon>Gunneridae</taxon>
        <taxon>Pentapetalae</taxon>
        <taxon>rosids</taxon>
        <taxon>fabids</taxon>
        <taxon>Malpighiales</taxon>
        <taxon>Rhizophoraceae</taxon>
        <taxon>Rhizophora</taxon>
    </lineage>
</organism>
<accession>A0A2P2R3R4</accession>
<proteinExistence type="predicted"/>
<sequence length="37" mass="4307">MDDLSHFLGRCSNGSKLEIFFSLDLNIIVPRKYIYNS</sequence>
<protein>
    <submittedName>
        <fullName evidence="1">Uncharacterized protein</fullName>
    </submittedName>
</protein>
<dbReference type="AlphaFoldDB" id="A0A2P2R3R4"/>
<dbReference type="EMBL" id="GGEC01093438">
    <property type="protein sequence ID" value="MBX73922.1"/>
    <property type="molecule type" value="Transcribed_RNA"/>
</dbReference>
<name>A0A2P2R3R4_RHIMU</name>